<reference evidence="3 4" key="1">
    <citation type="journal article" date="2018" name="PLoS Genet.">
        <title>Population sequencing reveals clonal diversity and ancestral inbreeding in the grapevine cultivar Chardonnay.</title>
        <authorList>
            <person name="Roach M.J."/>
            <person name="Johnson D.L."/>
            <person name="Bohlmann J."/>
            <person name="van Vuuren H.J."/>
            <person name="Jones S.J."/>
            <person name="Pretorius I.S."/>
            <person name="Schmidt S.A."/>
            <person name="Borneman A.R."/>
        </authorList>
    </citation>
    <scope>NUCLEOTIDE SEQUENCE [LARGE SCALE GENOMIC DNA]</scope>
    <source>
        <strain evidence="4">cv. Chardonnay</strain>
        <tissue evidence="3">Leaf</tissue>
    </source>
</reference>
<evidence type="ECO:0000256" key="1">
    <source>
        <dbReference type="SAM" id="MobiDB-lite"/>
    </source>
</evidence>
<dbReference type="Gene3D" id="3.60.10.10">
    <property type="entry name" value="Endonuclease/exonuclease/phosphatase"/>
    <property type="match status" value="1"/>
</dbReference>
<dbReference type="Proteomes" id="UP000288805">
    <property type="component" value="Unassembled WGS sequence"/>
</dbReference>
<proteinExistence type="predicted"/>
<feature type="compositionally biased region" description="Basic and acidic residues" evidence="1">
    <location>
        <begin position="440"/>
        <end position="454"/>
    </location>
</feature>
<sequence>MSTNQKGATVIKMKVSREEMAGNLQKLKHCLVASWKPDKKEEEDLERLGSLWASSWGLKGKLGLVKLERGRALLEFEDIREAYRVVSSGSREMGGVLLGLDFWNPKTGCWVEKEMVQEAWVKIFGLPISLWSPAILKKIGEECGGFVDIDERTRSMGEIQWARILVKMRGEFRPSMLEIEVEEEVYTLALWWEIRPEVRRISSVAEIRRRTEFRGDMSSRAEKRVGKEVIEAGIVGLHLIDDGRLLQENGPGLVPGNQIHGSMPRDWVYVDGKKAGLPSYGPTMGRKEQEKDGPSSSNWAADLGCHSLAVMEDVVRDGPIAKKAGLLGCSISRKRYTPVDPLKCWVPEDIRREQREDGFSMTDRALEDEAKRYVLHSHSKENRVMGTFLSPSSNSDRAPEGESFDCPGGTEEELWGDKSTWLTVYEGNVENENGSGKLGEANKNRDKVRGKEGKAGASGSQDTENEKEEIWEECNLAKFSQFLGFPTEGLEREILNFLTKIRKRREKIHNKELLEKSKFERELKRFKTIENGATWAFTGVYGPFTKVEREGMWEEFGAIRGLWDDPWCLGGDFNITLFQQERSSQRRISSAMRRFAETVDDLKLVDLPLQGGEFTWNGGLNNQVWARLDRFLVSPSWLDLFSGVTQVRLSRPISDHFPIVLEGGGIRRGPTSFRFENMWLKVEGFQDMVRTWWQGIDVRGSASYRLAFKMKEIKKKLKVWNKEVFGRLETNKASALEQVDFWDRVETHWRQHSREIWLREGDRNTGFFHRMASAHRGNNVMGRIKVNGEWLVEEQEVGRISQQEAESLEIPFVEIEIHSALMEMNGDKAPGPDGFTVAFWKNAWDFTKEEIMKMFKEFHEHNSFVRSLNNTFLVLIPKKSGAEDLRDFRPISLLGGLYKLLAKVLANRFKKVIGKVVSIAQNAFVMGRQILDASLIANEVIDSWQKRKEKGLICKLNIEKAYDSINWNFLMKVLQKMGFGTKWVGWMWSCVSFAKFSILVNGVPAGFFPNTRGLRQGDPLSPYLFVMGMEILDVLIRRAVEGGYLTGCNIRGAASGLRINLAKSEIIPVGEVEEILEIAAELGCRVGSLPSQYLGLPLGVPNRASSMWDGVEEKVRRRLALWKRQYISKGGRITLIKSTLAKKFNGGLGLRRIATLNRALLGKWIWRFACEKDNLWKQVISTKYGQEDYGWRAKKASGAAGCRGLPWRMIQLYGGKEEMVFSGLKKLTGCWTSLMPPSFPQGEYGWIGCQLKSASLLGRLHGGRCSLWIGSR</sequence>
<feature type="region of interest" description="Disordered" evidence="1">
    <location>
        <begin position="432"/>
        <end position="467"/>
    </location>
</feature>
<gene>
    <name evidence="3" type="primary">YTX2_787</name>
    <name evidence="3" type="ORF">CK203_089158</name>
</gene>
<dbReference type="InterPro" id="IPR025558">
    <property type="entry name" value="DUF4283"/>
</dbReference>
<organism evidence="3 4">
    <name type="scientific">Vitis vinifera</name>
    <name type="common">Grape</name>
    <dbReference type="NCBI Taxonomy" id="29760"/>
    <lineage>
        <taxon>Eukaryota</taxon>
        <taxon>Viridiplantae</taxon>
        <taxon>Streptophyta</taxon>
        <taxon>Embryophyta</taxon>
        <taxon>Tracheophyta</taxon>
        <taxon>Spermatophyta</taxon>
        <taxon>Magnoliopsida</taxon>
        <taxon>eudicotyledons</taxon>
        <taxon>Gunneridae</taxon>
        <taxon>Pentapetalae</taxon>
        <taxon>rosids</taxon>
        <taxon>Vitales</taxon>
        <taxon>Vitaceae</taxon>
        <taxon>Viteae</taxon>
        <taxon>Vitis</taxon>
    </lineage>
</organism>
<dbReference type="AlphaFoldDB" id="A0A438DU65"/>
<dbReference type="PROSITE" id="PS50878">
    <property type="entry name" value="RT_POL"/>
    <property type="match status" value="1"/>
</dbReference>
<dbReference type="PANTHER" id="PTHR46890">
    <property type="entry name" value="NON-LTR RETROLELEMENT REVERSE TRANSCRIPTASE-LIKE PROTEIN-RELATED"/>
    <property type="match status" value="1"/>
</dbReference>
<dbReference type="Pfam" id="PF03372">
    <property type="entry name" value="Exo_endo_phos"/>
    <property type="match status" value="1"/>
</dbReference>
<dbReference type="EMBL" id="QGNW01001496">
    <property type="protein sequence ID" value="RVW39037.1"/>
    <property type="molecule type" value="Genomic_DNA"/>
</dbReference>
<evidence type="ECO:0000313" key="3">
    <source>
        <dbReference type="EMBL" id="RVW39037.1"/>
    </source>
</evidence>
<dbReference type="CDD" id="cd01650">
    <property type="entry name" value="RT_nLTR_like"/>
    <property type="match status" value="1"/>
</dbReference>
<comment type="caution">
    <text evidence="3">The sequence shown here is derived from an EMBL/GenBank/DDBJ whole genome shotgun (WGS) entry which is preliminary data.</text>
</comment>
<dbReference type="Pfam" id="PF14111">
    <property type="entry name" value="DUF4283"/>
    <property type="match status" value="1"/>
</dbReference>
<protein>
    <submittedName>
        <fullName evidence="3">Transposon TX1 uncharacterized 149 kDa protein</fullName>
    </submittedName>
</protein>
<dbReference type="SUPFAM" id="SSF56219">
    <property type="entry name" value="DNase I-like"/>
    <property type="match status" value="1"/>
</dbReference>
<dbReference type="GO" id="GO:0003824">
    <property type="term" value="F:catalytic activity"/>
    <property type="evidence" value="ECO:0007669"/>
    <property type="project" value="InterPro"/>
</dbReference>
<dbReference type="SUPFAM" id="SSF56672">
    <property type="entry name" value="DNA/RNA polymerases"/>
    <property type="match status" value="1"/>
</dbReference>
<name>A0A438DU65_VITVI</name>
<dbReference type="Pfam" id="PF00078">
    <property type="entry name" value="RVT_1"/>
    <property type="match status" value="1"/>
</dbReference>
<dbReference type="InterPro" id="IPR052343">
    <property type="entry name" value="Retrotransposon-Effector_Assoc"/>
</dbReference>
<feature type="domain" description="Reverse transcriptase" evidence="2">
    <location>
        <begin position="857"/>
        <end position="1113"/>
    </location>
</feature>
<dbReference type="InterPro" id="IPR000477">
    <property type="entry name" value="RT_dom"/>
</dbReference>
<dbReference type="InterPro" id="IPR005135">
    <property type="entry name" value="Endo/exonuclease/phosphatase"/>
</dbReference>
<dbReference type="InterPro" id="IPR036691">
    <property type="entry name" value="Endo/exonu/phosph_ase_sf"/>
</dbReference>
<dbReference type="InterPro" id="IPR043502">
    <property type="entry name" value="DNA/RNA_pol_sf"/>
</dbReference>
<evidence type="ECO:0000313" key="4">
    <source>
        <dbReference type="Proteomes" id="UP000288805"/>
    </source>
</evidence>
<dbReference type="PANTHER" id="PTHR46890:SF50">
    <property type="entry name" value="RNA-DIRECTED DNA POLYMERASE, EUKARYOTA, REVERSE TRANSCRIPTASE ZINC-BINDING DOMAIN PROTEIN-RELATED"/>
    <property type="match status" value="1"/>
</dbReference>
<feature type="region of interest" description="Disordered" evidence="1">
    <location>
        <begin position="385"/>
        <end position="413"/>
    </location>
</feature>
<evidence type="ECO:0000259" key="2">
    <source>
        <dbReference type="PROSITE" id="PS50878"/>
    </source>
</evidence>
<accession>A0A438DU65</accession>